<proteinExistence type="predicted"/>
<evidence type="ECO:0000313" key="3">
    <source>
        <dbReference type="EMBL" id="WTY97809.1"/>
    </source>
</evidence>
<name>A0AAU3H1A6_9ACTN</name>
<dbReference type="AlphaFoldDB" id="A0AAU3H1A6"/>
<reference evidence="3" key="1">
    <citation type="submission" date="2022-10" db="EMBL/GenBank/DDBJ databases">
        <title>The complete genomes of actinobacterial strains from the NBC collection.</title>
        <authorList>
            <person name="Joergensen T.S."/>
            <person name="Alvarez Arevalo M."/>
            <person name="Sterndorff E.B."/>
            <person name="Faurdal D."/>
            <person name="Vuksanovic O."/>
            <person name="Mourched A.-S."/>
            <person name="Charusanti P."/>
            <person name="Shaw S."/>
            <person name="Blin K."/>
            <person name="Weber T."/>
        </authorList>
    </citation>
    <scope>NUCLEOTIDE SEQUENCE</scope>
    <source>
        <strain evidence="3">NBC_01401</strain>
    </source>
</reference>
<feature type="compositionally biased region" description="Basic and acidic residues" evidence="1">
    <location>
        <begin position="249"/>
        <end position="258"/>
    </location>
</feature>
<dbReference type="EMBL" id="CP109535">
    <property type="protein sequence ID" value="WTY97809.1"/>
    <property type="molecule type" value="Genomic_DNA"/>
</dbReference>
<sequence>MPGELAGRERVGRTGEEEYQNRLTEFLPINSLHIWGTSRIAGENAQHIRTLTDSDIPLPPIIVHRPTMRVVDGVHRLRAMQLRGAQRIEVSFLDGTAEDAFVLAVRLNTRHGMPLSQADRTAAAARVIESHPHWSDRRIAEVIGLSPTTVAALRSRSTGQGGQLNARAGRDGRVRPLNADAAERRRRAARFIRDRPDASLREVASVADVALATARDVRERLRSGEDPLPPKLRATERRSAPAERTGPVVHERAAHEGRTPPGEGAQRSEHAQHPVAGPRGRGAGRRVVQLPPRFAHPAAPNLRNDPSLRFTEAGRTLLRLWSAHSMEPDRWRWLADSVPPHRLPDAVWAADQCAVQWRRFAEDLRLRVAEDRDRAG</sequence>
<gene>
    <name evidence="3" type="ORF">OG626_24445</name>
</gene>
<dbReference type="InterPro" id="IPR036086">
    <property type="entry name" value="ParB/Sulfiredoxin_sf"/>
</dbReference>
<dbReference type="InterPro" id="IPR003115">
    <property type="entry name" value="ParB_N"/>
</dbReference>
<accession>A0AAU3H1A6</accession>
<feature type="region of interest" description="Disordered" evidence="1">
    <location>
        <begin position="218"/>
        <end position="284"/>
    </location>
</feature>
<dbReference type="SUPFAM" id="SSF110849">
    <property type="entry name" value="ParB/Sulfiredoxin"/>
    <property type="match status" value="1"/>
</dbReference>
<evidence type="ECO:0000256" key="1">
    <source>
        <dbReference type="SAM" id="MobiDB-lite"/>
    </source>
</evidence>
<dbReference type="SMART" id="SM00470">
    <property type="entry name" value="ParB"/>
    <property type="match status" value="1"/>
</dbReference>
<feature type="domain" description="ParB-like N-terminal" evidence="2">
    <location>
        <begin position="25"/>
        <end position="109"/>
    </location>
</feature>
<protein>
    <submittedName>
        <fullName evidence="3">ParB/RepB/Spo0J family partition protein</fullName>
    </submittedName>
</protein>
<evidence type="ECO:0000259" key="2">
    <source>
        <dbReference type="SMART" id="SM00470"/>
    </source>
</evidence>
<organism evidence="3">
    <name type="scientific">Streptomyces sp. NBC_01401</name>
    <dbReference type="NCBI Taxonomy" id="2903854"/>
    <lineage>
        <taxon>Bacteria</taxon>
        <taxon>Bacillati</taxon>
        <taxon>Actinomycetota</taxon>
        <taxon>Actinomycetes</taxon>
        <taxon>Kitasatosporales</taxon>
        <taxon>Streptomycetaceae</taxon>
        <taxon>Streptomyces</taxon>
    </lineage>
</organism>